<protein>
    <submittedName>
        <fullName evidence="1">Uncharacterized protein</fullName>
    </submittedName>
</protein>
<evidence type="ECO:0000313" key="1">
    <source>
        <dbReference type="EMBL" id="KAJ8618713.1"/>
    </source>
</evidence>
<dbReference type="EMBL" id="CM056812">
    <property type="protein sequence ID" value="KAJ8618713.1"/>
    <property type="molecule type" value="Genomic_DNA"/>
</dbReference>
<evidence type="ECO:0000313" key="2">
    <source>
        <dbReference type="Proteomes" id="UP001234297"/>
    </source>
</evidence>
<accession>A0ACC2KC39</accession>
<name>A0ACC2KC39_PERAE</name>
<gene>
    <name evidence="1" type="ORF">MRB53_014899</name>
</gene>
<organism evidence="1 2">
    <name type="scientific">Persea americana</name>
    <name type="common">Avocado</name>
    <dbReference type="NCBI Taxonomy" id="3435"/>
    <lineage>
        <taxon>Eukaryota</taxon>
        <taxon>Viridiplantae</taxon>
        <taxon>Streptophyta</taxon>
        <taxon>Embryophyta</taxon>
        <taxon>Tracheophyta</taxon>
        <taxon>Spermatophyta</taxon>
        <taxon>Magnoliopsida</taxon>
        <taxon>Magnoliidae</taxon>
        <taxon>Laurales</taxon>
        <taxon>Lauraceae</taxon>
        <taxon>Persea</taxon>
    </lineage>
</organism>
<sequence>MYADTLNWRQSALTSISPNEQDASPDSSKIFPVSSSHQFVNSNGTALKASVRISMKTNQAVARSENKDSAIVYGENEYKKTKLSNDSSSQEQIPRERLLSKINPVAIEGSVRLKSNRAAFSISLAIATLGVGAAAAARAAENLMDLRTLFLMLGIEI</sequence>
<keyword evidence="2" id="KW-1185">Reference proteome</keyword>
<comment type="caution">
    <text evidence="1">The sequence shown here is derived from an EMBL/GenBank/DDBJ whole genome shotgun (WGS) entry which is preliminary data.</text>
</comment>
<dbReference type="Proteomes" id="UP001234297">
    <property type="component" value="Chromosome 4"/>
</dbReference>
<reference evidence="1 2" key="1">
    <citation type="journal article" date="2022" name="Hortic Res">
        <title>A haplotype resolved chromosomal level avocado genome allows analysis of novel avocado genes.</title>
        <authorList>
            <person name="Nath O."/>
            <person name="Fletcher S.J."/>
            <person name="Hayward A."/>
            <person name="Shaw L.M."/>
            <person name="Masouleh A.K."/>
            <person name="Furtado A."/>
            <person name="Henry R.J."/>
            <person name="Mitter N."/>
        </authorList>
    </citation>
    <scope>NUCLEOTIDE SEQUENCE [LARGE SCALE GENOMIC DNA]</scope>
    <source>
        <strain evidence="2">cv. Hass</strain>
    </source>
</reference>
<proteinExistence type="predicted"/>